<dbReference type="CDD" id="cd04591">
    <property type="entry name" value="CBS_pair_voltage-gated_CLC_euk_bac"/>
    <property type="match status" value="1"/>
</dbReference>
<dbReference type="GeneID" id="28727064"/>
<evidence type="ECO:0000259" key="10">
    <source>
        <dbReference type="PROSITE" id="PS51371"/>
    </source>
</evidence>
<dbReference type="AlphaFoldDB" id="A0A0M8MMH2"/>
<protein>
    <recommendedName>
        <fullName evidence="9">Chloride channel protein</fullName>
    </recommendedName>
</protein>
<evidence type="ECO:0000256" key="8">
    <source>
        <dbReference type="PROSITE-ProRule" id="PRU00703"/>
    </source>
</evidence>
<feature type="transmembrane region" description="Helical" evidence="9">
    <location>
        <begin position="486"/>
        <end position="507"/>
    </location>
</feature>
<sequence>MAMPLRPPAPAREATKDYGRFTTVDWVVDGRRERVKIMRHEEQVQRIAENMHAQSSQAWRTFAAYAERMPFGERLMMFLNAIFGYVGGLAGALRAPLLTTAESGLVILVGVLIGLNMAVISVVTEWASDLKQGYCSAGWWLNKKFCCWEDMDPAGPGAGSGPKGMAALAAAAAANANTTSVASAIQTMTRLTLRSESPVAPVETCNEWIEWAAWTVPAWFVYIGFSALLAFSCAYLVKQYAPYAAGSGISEIKCVLSGFVIRGFLSAWTLVIKSLGLPLAIASGLSVGKEGPAVHVACCMGYTASEVFHWLVPSHAKLRELLTASSAAGVAVAFGSPVGGVLFALEEMTSHFPAQTMWRTFLCALASTVALSFMNPFRTGKLVLFQVEYNRDWHYFEIAFFLLLGAFGGLYGEYVARFNLQVQRFRRKRLANHGVAEAVILAVLTAMVSYFNRFMRIDMTESLEILFQQCDGASENDVLCQSRMQWSMATSLLLATILRFMFVVLSYGCKVPAGIFIPSMAVGATFGRMIGILVKAMQSAFPSWSMFAACNPHEPCITPGTYAMLGAAAGLAGVTRITVAVVVIMFELTGALTYILPIMLVVGTAKLVADLNGKGGISDRAIKFNGYPYLEQEEHIFGAEVGSLIQKQPDALYADGMKLSDIEKYVSEATYRGFPVVSSRNDATVLGYVERNHLRYAIDQTSKLQSLTPEVVCKFYPKGTEEYALTTAQMPKDLPETMRWGSGAFDEPDYILEESMEVDSGPLDLGSWVDPTPLMVQPELDLEVVAEMFKSLGPRVILVCKNGQLQGLVTIKDLIRHLTEREKEEQQPTYVPANMQDSHMDTNFMVGSGELEETLELTWQWMTSLTKRFKWWPNASHNVDNVPLTTVTTVHQDE</sequence>
<evidence type="ECO:0000256" key="7">
    <source>
        <dbReference type="ARBA" id="ARBA00023214"/>
    </source>
</evidence>
<feature type="transmembrane region" description="Helical" evidence="9">
    <location>
        <begin position="513"/>
        <end position="534"/>
    </location>
</feature>
<gene>
    <name evidence="11" type="ORF">Malapachy_0674</name>
</gene>
<feature type="transmembrane region" description="Helical" evidence="9">
    <location>
        <begin position="562"/>
        <end position="585"/>
    </location>
</feature>
<dbReference type="Gene3D" id="3.90.1280.20">
    <property type="match status" value="1"/>
</dbReference>
<dbReference type="GO" id="GO:0005247">
    <property type="term" value="F:voltage-gated chloride channel activity"/>
    <property type="evidence" value="ECO:0007669"/>
    <property type="project" value="TreeGrafter"/>
</dbReference>
<evidence type="ECO:0000313" key="12">
    <source>
        <dbReference type="Proteomes" id="UP000037751"/>
    </source>
</evidence>
<keyword evidence="7 9" id="KW-0868">Chloride</keyword>
<dbReference type="Pfam" id="PF00654">
    <property type="entry name" value="Voltage_CLC"/>
    <property type="match status" value="1"/>
</dbReference>
<dbReference type="OrthoDB" id="44789at2759"/>
<evidence type="ECO:0000256" key="6">
    <source>
        <dbReference type="ARBA" id="ARBA00023136"/>
    </source>
</evidence>
<dbReference type="Proteomes" id="UP000037751">
    <property type="component" value="Unassembled WGS sequence"/>
</dbReference>
<dbReference type="PRINTS" id="PR00762">
    <property type="entry name" value="CLCHANNEL"/>
</dbReference>
<dbReference type="Gene3D" id="1.10.3080.10">
    <property type="entry name" value="Clc chloride channel"/>
    <property type="match status" value="1"/>
</dbReference>
<proteinExistence type="inferred from homology"/>
<dbReference type="GO" id="GO:0005794">
    <property type="term" value="C:Golgi apparatus"/>
    <property type="evidence" value="ECO:0007669"/>
    <property type="project" value="TreeGrafter"/>
</dbReference>
<dbReference type="InterPro" id="IPR014743">
    <property type="entry name" value="Cl-channel_core"/>
</dbReference>
<evidence type="ECO:0000313" key="11">
    <source>
        <dbReference type="EMBL" id="KOS14538.1"/>
    </source>
</evidence>
<dbReference type="Gene3D" id="3.10.580.20">
    <property type="match status" value="1"/>
</dbReference>
<evidence type="ECO:0000256" key="9">
    <source>
        <dbReference type="RuleBase" id="RU361221"/>
    </source>
</evidence>
<comment type="caution">
    <text evidence="11">The sequence shown here is derived from an EMBL/GenBank/DDBJ whole genome shotgun (WGS) entry which is preliminary data.</text>
</comment>
<feature type="transmembrane region" description="Helical" evidence="9">
    <location>
        <begin position="259"/>
        <end position="281"/>
    </location>
</feature>
<feature type="transmembrane region" description="Helical" evidence="9">
    <location>
        <begin position="395"/>
        <end position="414"/>
    </location>
</feature>
<comment type="subcellular location">
    <subcellularLocation>
        <location evidence="1 9">Membrane</location>
        <topology evidence="1 9">Multi-pass membrane protein</topology>
    </subcellularLocation>
</comment>
<dbReference type="GO" id="GO:0005886">
    <property type="term" value="C:plasma membrane"/>
    <property type="evidence" value="ECO:0007669"/>
    <property type="project" value="TreeGrafter"/>
</dbReference>
<dbReference type="PROSITE" id="PS51371">
    <property type="entry name" value="CBS"/>
    <property type="match status" value="1"/>
</dbReference>
<keyword evidence="2 9" id="KW-0813">Transport</keyword>
<feature type="transmembrane region" description="Helical" evidence="9">
    <location>
        <begin position="75"/>
        <end position="93"/>
    </location>
</feature>
<keyword evidence="4 9" id="KW-1133">Transmembrane helix</keyword>
<keyword evidence="6 9" id="KW-0472">Membrane</keyword>
<keyword evidence="8" id="KW-0129">CBS domain</keyword>
<dbReference type="PANTHER" id="PTHR45711:SF9">
    <property type="entry name" value="ANION_PROTON EXCHANGE TRANSPORTER GEF1"/>
    <property type="match status" value="1"/>
</dbReference>
<comment type="similarity">
    <text evidence="9">Belongs to the chloride channel (TC 2.A.49) family.</text>
</comment>
<dbReference type="InterPro" id="IPR046342">
    <property type="entry name" value="CBS_dom_sf"/>
</dbReference>
<feature type="transmembrane region" description="Helical" evidence="9">
    <location>
        <begin position="219"/>
        <end position="238"/>
    </location>
</feature>
<dbReference type="GO" id="GO:0006878">
    <property type="term" value="P:intracellular copper ion homeostasis"/>
    <property type="evidence" value="ECO:0007669"/>
    <property type="project" value="TreeGrafter"/>
</dbReference>
<dbReference type="PANTHER" id="PTHR45711">
    <property type="entry name" value="CHLORIDE CHANNEL PROTEIN"/>
    <property type="match status" value="1"/>
</dbReference>
<dbReference type="GO" id="GO:0005769">
    <property type="term" value="C:early endosome"/>
    <property type="evidence" value="ECO:0007669"/>
    <property type="project" value="TreeGrafter"/>
</dbReference>
<dbReference type="Pfam" id="PF00571">
    <property type="entry name" value="CBS"/>
    <property type="match status" value="1"/>
</dbReference>
<dbReference type="InterPro" id="IPR000644">
    <property type="entry name" value="CBS_dom"/>
</dbReference>
<organism evidence="11 12">
    <name type="scientific">Malassezia pachydermatis</name>
    <dbReference type="NCBI Taxonomy" id="77020"/>
    <lineage>
        <taxon>Eukaryota</taxon>
        <taxon>Fungi</taxon>
        <taxon>Dikarya</taxon>
        <taxon>Basidiomycota</taxon>
        <taxon>Ustilaginomycotina</taxon>
        <taxon>Malasseziomycetes</taxon>
        <taxon>Malasseziales</taxon>
        <taxon>Malasseziaceae</taxon>
        <taxon>Malassezia</taxon>
    </lineage>
</organism>
<dbReference type="SMART" id="SM00116">
    <property type="entry name" value="CBS"/>
    <property type="match status" value="2"/>
</dbReference>
<dbReference type="SUPFAM" id="SSF54631">
    <property type="entry name" value="CBS-domain pair"/>
    <property type="match status" value="1"/>
</dbReference>
<dbReference type="STRING" id="77020.A0A0M8MMH2"/>
<dbReference type="RefSeq" id="XP_017992170.1">
    <property type="nucleotide sequence ID" value="XM_018135189.1"/>
</dbReference>
<evidence type="ECO:0000256" key="4">
    <source>
        <dbReference type="ARBA" id="ARBA00022989"/>
    </source>
</evidence>
<keyword evidence="5 9" id="KW-0406">Ion transport</keyword>
<dbReference type="GO" id="GO:0005783">
    <property type="term" value="C:endoplasmic reticulum"/>
    <property type="evidence" value="ECO:0007669"/>
    <property type="project" value="TreeGrafter"/>
</dbReference>
<evidence type="ECO:0000256" key="5">
    <source>
        <dbReference type="ARBA" id="ARBA00023065"/>
    </source>
</evidence>
<name>A0A0M8MMH2_9BASI</name>
<dbReference type="CDD" id="cd03684">
    <property type="entry name" value="ClC_3_like"/>
    <property type="match status" value="1"/>
</dbReference>
<dbReference type="GO" id="GO:0006879">
    <property type="term" value="P:intracellular iron ion homeostasis"/>
    <property type="evidence" value="ECO:0007669"/>
    <property type="project" value="TreeGrafter"/>
</dbReference>
<feature type="transmembrane region" description="Helical" evidence="9">
    <location>
        <begin position="357"/>
        <end position="374"/>
    </location>
</feature>
<keyword evidence="12" id="KW-1185">Reference proteome</keyword>
<feature type="transmembrane region" description="Helical" evidence="9">
    <location>
        <begin position="324"/>
        <end position="345"/>
    </location>
</feature>
<evidence type="ECO:0000256" key="3">
    <source>
        <dbReference type="ARBA" id="ARBA00022692"/>
    </source>
</evidence>
<reference evidence="11 12" key="1">
    <citation type="submission" date="2015-07" db="EMBL/GenBank/DDBJ databases">
        <title>Draft Genome Sequence of Malassezia furfur CBS1878 and Malassezia pachydermatis CBS1879.</title>
        <authorList>
            <person name="Triana S."/>
            <person name="Ohm R."/>
            <person name="Gonzalez A."/>
            <person name="DeCock H."/>
            <person name="Restrepo S."/>
            <person name="Celis A."/>
        </authorList>
    </citation>
    <scope>NUCLEOTIDE SEQUENCE [LARGE SCALE GENOMIC DNA]</scope>
    <source>
        <strain evidence="11 12">CBS 1879</strain>
    </source>
</reference>
<dbReference type="FunFam" id="1.10.3080.10:FF:000011">
    <property type="entry name" value="Chloride channel protein"/>
    <property type="match status" value="1"/>
</dbReference>
<evidence type="ECO:0000256" key="2">
    <source>
        <dbReference type="ARBA" id="ARBA00022448"/>
    </source>
</evidence>
<dbReference type="EMBL" id="LGAV01000003">
    <property type="protein sequence ID" value="KOS14538.1"/>
    <property type="molecule type" value="Genomic_DNA"/>
</dbReference>
<feature type="domain" description="CBS" evidence="10">
    <location>
        <begin position="769"/>
        <end position="825"/>
    </location>
</feature>
<dbReference type="SUPFAM" id="SSF81340">
    <property type="entry name" value="Clc chloride channel"/>
    <property type="match status" value="1"/>
</dbReference>
<accession>A0A0M8MMH2</accession>
<dbReference type="VEuPathDB" id="FungiDB:Malapachy_0674"/>
<evidence type="ECO:0000256" key="1">
    <source>
        <dbReference type="ARBA" id="ARBA00004141"/>
    </source>
</evidence>
<keyword evidence="3 9" id="KW-0812">Transmembrane</keyword>
<dbReference type="InterPro" id="IPR001807">
    <property type="entry name" value="ClC"/>
</dbReference>
<feature type="transmembrane region" description="Helical" evidence="9">
    <location>
        <begin position="434"/>
        <end position="451"/>
    </location>
</feature>
<dbReference type="GO" id="GO:0000324">
    <property type="term" value="C:fungal-type vacuole"/>
    <property type="evidence" value="ECO:0007669"/>
    <property type="project" value="TreeGrafter"/>
</dbReference>
<feature type="transmembrane region" description="Helical" evidence="9">
    <location>
        <begin position="105"/>
        <end position="124"/>
    </location>
</feature>